<dbReference type="Gene3D" id="3.90.190.10">
    <property type="entry name" value="Protein tyrosine phosphatase superfamily"/>
    <property type="match status" value="1"/>
</dbReference>
<comment type="caution">
    <text evidence="3">The sequence shown here is derived from an EMBL/GenBank/DDBJ whole genome shotgun (WGS) entry which is preliminary data.</text>
</comment>
<dbReference type="AlphaFoldDB" id="A0A8J3RLF4"/>
<accession>A0A8J3RLF4</accession>
<dbReference type="Pfam" id="PF22784">
    <property type="entry name" value="PTP-SAK"/>
    <property type="match status" value="1"/>
</dbReference>
<dbReference type="PROSITE" id="PS50056">
    <property type="entry name" value="TYR_PHOSPHATASE_2"/>
    <property type="match status" value="1"/>
</dbReference>
<evidence type="ECO:0000256" key="1">
    <source>
        <dbReference type="ARBA" id="ARBA00022801"/>
    </source>
</evidence>
<dbReference type="Proteomes" id="UP000616724">
    <property type="component" value="Unassembled WGS sequence"/>
</dbReference>
<dbReference type="InterPro" id="IPR029021">
    <property type="entry name" value="Prot-tyrosine_phosphatase-like"/>
</dbReference>
<gene>
    <name evidence="3" type="ORF">Plo01_35290</name>
</gene>
<dbReference type="SUPFAM" id="SSF52799">
    <property type="entry name" value="(Phosphotyrosine protein) phosphatases II"/>
    <property type="match status" value="1"/>
</dbReference>
<keyword evidence="4" id="KW-1185">Reference proteome</keyword>
<sequence length="147" mass="16402">MPGMSNTWDPQAQGVLRLPSGRLIRGRGLARPLPDGPEPEFALYLLGHPPQAVTWTARWVRWPDFRLPADRADATAALREAWRRAGSERVEVACAGGKGRTGTALACLAILDGVPAGEAVRYVRERYDRRAVETPWQSRYVRRFPPD</sequence>
<dbReference type="InterPro" id="IPR057023">
    <property type="entry name" value="PTP-SAK"/>
</dbReference>
<protein>
    <submittedName>
        <fullName evidence="3">Protein-tyrosine-phosphatase</fullName>
    </submittedName>
</protein>
<feature type="domain" description="Tyrosine specific protein phosphatases" evidence="2">
    <location>
        <begin position="69"/>
        <end position="126"/>
    </location>
</feature>
<dbReference type="GO" id="GO:0016791">
    <property type="term" value="F:phosphatase activity"/>
    <property type="evidence" value="ECO:0007669"/>
    <property type="project" value="UniProtKB-ARBA"/>
</dbReference>
<name>A0A8J3RLF4_9ACTN</name>
<proteinExistence type="predicted"/>
<organism evidence="3 4">
    <name type="scientific">Planobispora longispora</name>
    <dbReference type="NCBI Taxonomy" id="28887"/>
    <lineage>
        <taxon>Bacteria</taxon>
        <taxon>Bacillati</taxon>
        <taxon>Actinomycetota</taxon>
        <taxon>Actinomycetes</taxon>
        <taxon>Streptosporangiales</taxon>
        <taxon>Streptosporangiaceae</taxon>
        <taxon>Planobispora</taxon>
    </lineage>
</organism>
<reference evidence="3 4" key="1">
    <citation type="submission" date="2021-01" db="EMBL/GenBank/DDBJ databases">
        <title>Whole genome shotgun sequence of Planobispora longispora NBRC 13918.</title>
        <authorList>
            <person name="Komaki H."/>
            <person name="Tamura T."/>
        </authorList>
    </citation>
    <scope>NUCLEOTIDE SEQUENCE [LARGE SCALE GENOMIC DNA]</scope>
    <source>
        <strain evidence="3 4">NBRC 13918</strain>
    </source>
</reference>
<dbReference type="InterPro" id="IPR000387">
    <property type="entry name" value="Tyr_Pase_dom"/>
</dbReference>
<evidence type="ECO:0000313" key="4">
    <source>
        <dbReference type="Proteomes" id="UP000616724"/>
    </source>
</evidence>
<keyword evidence="1" id="KW-0378">Hydrolase</keyword>
<evidence type="ECO:0000259" key="2">
    <source>
        <dbReference type="PROSITE" id="PS50056"/>
    </source>
</evidence>
<evidence type="ECO:0000313" key="3">
    <source>
        <dbReference type="EMBL" id="GIH77100.1"/>
    </source>
</evidence>
<dbReference type="EMBL" id="BOOH01000024">
    <property type="protein sequence ID" value="GIH77100.1"/>
    <property type="molecule type" value="Genomic_DNA"/>
</dbReference>